<dbReference type="STRING" id="1121390.SAMN02746041_01104"/>
<evidence type="ECO:0000313" key="13">
    <source>
        <dbReference type="Proteomes" id="UP000192783"/>
    </source>
</evidence>
<dbReference type="EMBL" id="FWXF01000004">
    <property type="protein sequence ID" value="SMC21038.1"/>
    <property type="molecule type" value="Genomic_DNA"/>
</dbReference>
<evidence type="ECO:0000256" key="9">
    <source>
        <dbReference type="ARBA" id="ARBA00061532"/>
    </source>
</evidence>
<protein>
    <recommendedName>
        <fullName evidence="10">Probable lipid II flippase MurJ</fullName>
    </recommendedName>
</protein>
<dbReference type="AlphaFoldDB" id="A0A1W1XBI3"/>
<dbReference type="GO" id="GO:0015648">
    <property type="term" value="F:lipid-linked peptidoglycan transporter activity"/>
    <property type="evidence" value="ECO:0007669"/>
    <property type="project" value="UniProtKB-UniRule"/>
</dbReference>
<feature type="transmembrane region" description="Helical" evidence="10">
    <location>
        <begin position="39"/>
        <end position="66"/>
    </location>
</feature>
<evidence type="ECO:0000256" key="10">
    <source>
        <dbReference type="HAMAP-Rule" id="MF_02078"/>
    </source>
</evidence>
<feature type="transmembrane region" description="Helical" evidence="10">
    <location>
        <begin position="262"/>
        <end position="287"/>
    </location>
</feature>
<feature type="transmembrane region" description="Helical" evidence="10">
    <location>
        <begin position="122"/>
        <end position="148"/>
    </location>
</feature>
<feature type="transmembrane region" description="Helical" evidence="10">
    <location>
        <begin position="373"/>
        <end position="391"/>
    </location>
</feature>
<evidence type="ECO:0000256" key="8">
    <source>
        <dbReference type="ARBA" id="ARBA00060041"/>
    </source>
</evidence>
<feature type="transmembrane region" description="Helical" evidence="10">
    <location>
        <begin position="440"/>
        <end position="461"/>
    </location>
</feature>
<keyword evidence="4 10" id="KW-0133">Cell shape</keyword>
<comment type="function">
    <text evidence="8 10 11">Involved in peptidoglycan biosynthesis. Transports lipid-linked peptidoglycan precursors from the inner to the outer leaflet of the cytoplasmic membrane.</text>
</comment>
<keyword evidence="6 10" id="KW-1133">Transmembrane helix</keyword>
<evidence type="ECO:0000256" key="11">
    <source>
        <dbReference type="PIRNR" id="PIRNR002869"/>
    </source>
</evidence>
<dbReference type="Pfam" id="PF03023">
    <property type="entry name" value="MurJ"/>
    <property type="match status" value="1"/>
</dbReference>
<feature type="transmembrane region" description="Helical" evidence="10">
    <location>
        <begin position="78"/>
        <end position="102"/>
    </location>
</feature>
<dbReference type="PANTHER" id="PTHR47019">
    <property type="entry name" value="LIPID II FLIPPASE MURJ"/>
    <property type="match status" value="1"/>
</dbReference>
<keyword evidence="13" id="KW-1185">Reference proteome</keyword>
<keyword evidence="3 10" id="KW-0812">Transmembrane</keyword>
<accession>A0A1W1XBI3</accession>
<keyword evidence="2 10" id="KW-1003">Cell membrane</keyword>
<organism evidence="12 13">
    <name type="scientific">Desulfacinum hydrothermale DSM 13146</name>
    <dbReference type="NCBI Taxonomy" id="1121390"/>
    <lineage>
        <taxon>Bacteria</taxon>
        <taxon>Pseudomonadati</taxon>
        <taxon>Thermodesulfobacteriota</taxon>
        <taxon>Syntrophobacteria</taxon>
        <taxon>Syntrophobacterales</taxon>
        <taxon>Syntrophobacteraceae</taxon>
        <taxon>Desulfacinum</taxon>
    </lineage>
</organism>
<feature type="transmembrane region" description="Helical" evidence="10">
    <location>
        <begin position="183"/>
        <end position="201"/>
    </location>
</feature>
<dbReference type="InterPro" id="IPR004268">
    <property type="entry name" value="MurJ"/>
</dbReference>
<dbReference type="GO" id="GO:0034204">
    <property type="term" value="P:lipid translocation"/>
    <property type="evidence" value="ECO:0007669"/>
    <property type="project" value="TreeGrafter"/>
</dbReference>
<feature type="transmembrane region" description="Helical" evidence="10">
    <location>
        <begin position="341"/>
        <end position="361"/>
    </location>
</feature>
<dbReference type="InterPro" id="IPR051050">
    <property type="entry name" value="Lipid_II_flippase_MurJ/MviN"/>
</dbReference>
<evidence type="ECO:0000313" key="12">
    <source>
        <dbReference type="EMBL" id="SMC21038.1"/>
    </source>
</evidence>
<dbReference type="UniPathway" id="UPA00219"/>
<feature type="transmembrane region" description="Helical" evidence="10">
    <location>
        <begin position="221"/>
        <end position="242"/>
    </location>
</feature>
<gene>
    <name evidence="10" type="primary">murJ</name>
    <name evidence="12" type="ORF">SAMN02746041_01104</name>
</gene>
<name>A0A1W1XBI3_9BACT</name>
<comment type="pathway">
    <text evidence="10">Cell wall biogenesis; peptidoglycan biosynthesis.</text>
</comment>
<evidence type="ECO:0000256" key="5">
    <source>
        <dbReference type="ARBA" id="ARBA00022984"/>
    </source>
</evidence>
<dbReference type="NCBIfam" id="TIGR01695">
    <property type="entry name" value="murJ_mviN"/>
    <property type="match status" value="1"/>
</dbReference>
<evidence type="ECO:0000256" key="2">
    <source>
        <dbReference type="ARBA" id="ARBA00022475"/>
    </source>
</evidence>
<keyword evidence="5 10" id="KW-0573">Peptidoglycan synthesis</keyword>
<feature type="transmembrane region" description="Helical" evidence="10">
    <location>
        <begin position="307"/>
        <end position="329"/>
    </location>
</feature>
<reference evidence="12 13" key="1">
    <citation type="submission" date="2017-04" db="EMBL/GenBank/DDBJ databases">
        <authorList>
            <person name="Afonso C.L."/>
            <person name="Miller P.J."/>
            <person name="Scott M.A."/>
            <person name="Spackman E."/>
            <person name="Goraichik I."/>
            <person name="Dimitrov K.M."/>
            <person name="Suarez D.L."/>
            <person name="Swayne D.E."/>
        </authorList>
    </citation>
    <scope>NUCLEOTIDE SEQUENCE [LARGE SCALE GENOMIC DNA]</scope>
    <source>
        <strain evidence="12 13">DSM 13146</strain>
    </source>
</reference>
<evidence type="ECO:0000256" key="6">
    <source>
        <dbReference type="ARBA" id="ARBA00022989"/>
    </source>
</evidence>
<keyword evidence="10 11" id="KW-0813">Transport</keyword>
<feature type="transmembrane region" description="Helical" evidence="10">
    <location>
        <begin position="467"/>
        <end position="489"/>
    </location>
</feature>
<feature type="transmembrane region" description="Helical" evidence="10">
    <location>
        <begin position="397"/>
        <end position="420"/>
    </location>
</feature>
<proteinExistence type="inferred from homology"/>
<keyword evidence="7 10" id="KW-0472">Membrane</keyword>
<dbReference type="HAMAP" id="MF_02078">
    <property type="entry name" value="MurJ_MviN"/>
    <property type="match status" value="1"/>
</dbReference>
<dbReference type="GO" id="GO:0071555">
    <property type="term" value="P:cell wall organization"/>
    <property type="evidence" value="ECO:0007669"/>
    <property type="project" value="UniProtKB-UniRule"/>
</dbReference>
<evidence type="ECO:0000256" key="1">
    <source>
        <dbReference type="ARBA" id="ARBA00004651"/>
    </source>
</evidence>
<feature type="transmembrane region" description="Helical" evidence="10">
    <location>
        <begin position="160"/>
        <end position="177"/>
    </location>
</feature>
<dbReference type="GO" id="GO:0009252">
    <property type="term" value="P:peptidoglycan biosynthetic process"/>
    <property type="evidence" value="ECO:0007669"/>
    <property type="project" value="UniProtKB-UniRule"/>
</dbReference>
<dbReference type="Proteomes" id="UP000192783">
    <property type="component" value="Unassembled WGS sequence"/>
</dbReference>
<dbReference type="PRINTS" id="PR01806">
    <property type="entry name" value="VIRFACTRMVIN"/>
</dbReference>
<dbReference type="GO" id="GO:0005886">
    <property type="term" value="C:plasma membrane"/>
    <property type="evidence" value="ECO:0007669"/>
    <property type="project" value="UniProtKB-SubCell"/>
</dbReference>
<dbReference type="CDD" id="cd13123">
    <property type="entry name" value="MATE_MurJ_like"/>
    <property type="match status" value="1"/>
</dbReference>
<evidence type="ECO:0000256" key="3">
    <source>
        <dbReference type="ARBA" id="ARBA00022692"/>
    </source>
</evidence>
<comment type="subcellular location">
    <subcellularLocation>
        <location evidence="1 10">Cell membrane</location>
        <topology evidence="1 10">Multi-pass membrane protein</topology>
    </subcellularLocation>
</comment>
<evidence type="ECO:0000256" key="7">
    <source>
        <dbReference type="ARBA" id="ARBA00023136"/>
    </source>
</evidence>
<dbReference type="GO" id="GO:0008360">
    <property type="term" value="P:regulation of cell shape"/>
    <property type="evidence" value="ECO:0007669"/>
    <property type="project" value="UniProtKB-UniRule"/>
</dbReference>
<sequence length="508" mass="55373">MGWAAALLGGSVLLSRFMGLARDKVISYFFGASLESDVYFAAFVIPDFINYLLAGGYFSITLIPLLAEKFSRDEEDAWRFFSSVLVWVAAAITSVTAAAMVWAPELSRWAAPGLEGPALERLALFLRIILPAQVFFLLGACFSAVCYLRKQFHVPALSPLIYNGAIIVGGIWMRRSGMEGFCWGVLAGAFLGNFLLPCLAVRFGGGLRLHWTPRHPSLKRFFLLALPLMVGQSVVVLDEQFIRIFGSMAETGAISWLNYARRIMFVPVGVVAQAAGVASYPFLADLFARGDRDRFFQTLNSALRNTLVVLVPVSAWMMLAAGPTITLIFQQGRFSAADTAQTAWALRVFLAVVFCWGFQQILGRGYYARQDTVTPAVVGTLATAAAVPLYLMGSRLWGAKGVALASAASLVAYTTLLSAWWRIRLGPDAFRGLARSGLRVGLVTAAALIPAALGHYAPMGWHVPNPYLGALVQLGLSGLLFSAAFLILARRTLPDLLDPFLRKLQRKR</sequence>
<keyword evidence="10 11" id="KW-0961">Cell wall biogenesis/degradation</keyword>
<comment type="similarity">
    <text evidence="9 10 11">Belongs to the MurJ/MviN family.</text>
</comment>
<dbReference type="PANTHER" id="PTHR47019:SF1">
    <property type="entry name" value="LIPID II FLIPPASE MURJ"/>
    <property type="match status" value="1"/>
</dbReference>
<evidence type="ECO:0000256" key="4">
    <source>
        <dbReference type="ARBA" id="ARBA00022960"/>
    </source>
</evidence>
<dbReference type="PIRSF" id="PIRSF002869">
    <property type="entry name" value="MviN"/>
    <property type="match status" value="1"/>
</dbReference>